<reference evidence="3" key="2">
    <citation type="submission" date="2015-01" db="EMBL/GenBank/DDBJ databases">
        <title>Evolutionary Origins and Diversification of the Mycorrhizal Mutualists.</title>
        <authorList>
            <consortium name="DOE Joint Genome Institute"/>
            <consortium name="Mycorrhizal Genomics Consortium"/>
            <person name="Kohler A."/>
            <person name="Kuo A."/>
            <person name="Nagy L.G."/>
            <person name="Floudas D."/>
            <person name="Copeland A."/>
            <person name="Barry K.W."/>
            <person name="Cichocki N."/>
            <person name="Veneault-Fourrey C."/>
            <person name="LaButti K."/>
            <person name="Lindquist E.A."/>
            <person name="Lipzen A."/>
            <person name="Lundell T."/>
            <person name="Morin E."/>
            <person name="Murat C."/>
            <person name="Riley R."/>
            <person name="Ohm R."/>
            <person name="Sun H."/>
            <person name="Tunlid A."/>
            <person name="Henrissat B."/>
            <person name="Grigoriev I.V."/>
            <person name="Hibbett D.S."/>
            <person name="Martin F."/>
        </authorList>
    </citation>
    <scope>NUCLEOTIDE SEQUENCE [LARGE SCALE GENOMIC DNA]</scope>
    <source>
        <strain evidence="3">Foug A</strain>
    </source>
</reference>
<keyword evidence="3" id="KW-1185">Reference proteome</keyword>
<dbReference type="EMBL" id="KN822241">
    <property type="protein sequence ID" value="KIM51758.1"/>
    <property type="molecule type" value="Genomic_DNA"/>
</dbReference>
<reference evidence="2" key="3">
    <citation type="submission" date="2015-02" db="EMBL/GenBank/DDBJ databases">
        <title>Evolutionary Origins and Diversification of the Mycorrhizal Mutualists.</title>
        <authorList>
            <consortium name="DOE Joint Genome Institute"/>
            <consortium name="Mycorrhizal Genomics Consortium"/>
            <person name="Kohler A."/>
            <person name="Kuo A."/>
            <person name="Nagy L.G."/>
            <person name="Floudas D."/>
            <person name="Copeland A."/>
            <person name="Barry K.W."/>
            <person name="Cichocki N."/>
            <person name="Veneault-Fourrey C."/>
            <person name="LaButti K."/>
            <person name="Lindquist E.A."/>
            <person name="Lipzen A."/>
            <person name="Lundell T."/>
            <person name="Morin E."/>
            <person name="Murat C."/>
            <person name="Riley R."/>
            <person name="Ohm R."/>
            <person name="Sun H."/>
            <person name="Tunlid A."/>
            <person name="Henrissat B."/>
            <person name="Grigoriev I.V."/>
            <person name="Hibbett D.S."/>
            <person name="Martin F."/>
        </authorList>
    </citation>
    <scope>NUCLEOTIDE SEQUENCE</scope>
    <source>
        <strain evidence="2 3">Foug A</strain>
    </source>
</reference>
<evidence type="ECO:0000313" key="2">
    <source>
        <dbReference type="EMBL" id="KIM57041.1"/>
    </source>
</evidence>
<sequence length="124" mass="14317">MGESARNRRSTTTTCDTSEIWSRRQVLGRRQSVDGRYFVGKDNARDSARMQVFMDANGYFTCLAYEANLSPDRFFRSLDGIAFRKPVPKYWIDTLPAIPNHTHKLAERASWFVHPLSSAYIHDL</sequence>
<evidence type="ECO:0000313" key="3">
    <source>
        <dbReference type="Proteomes" id="UP000053989"/>
    </source>
</evidence>
<dbReference type="HOGENOM" id="CLU_2005251_0_0_1"/>
<organism evidence="2 3">
    <name type="scientific">Scleroderma citrinum Foug A</name>
    <dbReference type="NCBI Taxonomy" id="1036808"/>
    <lineage>
        <taxon>Eukaryota</taxon>
        <taxon>Fungi</taxon>
        <taxon>Dikarya</taxon>
        <taxon>Basidiomycota</taxon>
        <taxon>Agaricomycotina</taxon>
        <taxon>Agaricomycetes</taxon>
        <taxon>Agaricomycetidae</taxon>
        <taxon>Boletales</taxon>
        <taxon>Sclerodermatineae</taxon>
        <taxon>Sclerodermataceae</taxon>
        <taxon>Scleroderma</taxon>
    </lineage>
</organism>
<proteinExistence type="predicted"/>
<dbReference type="Proteomes" id="UP000053989">
    <property type="component" value="Unassembled WGS sequence"/>
</dbReference>
<gene>
    <name evidence="2" type="ORF">SCLCIDRAFT_196273</name>
    <name evidence="1" type="ORF">SCLCIDRAFT_603905</name>
</gene>
<accession>A0A0C3DLX3</accession>
<name>A0A0C3DLX3_9AGAM</name>
<protein>
    <submittedName>
        <fullName evidence="2">Uncharacterized protein</fullName>
    </submittedName>
</protein>
<dbReference type="AlphaFoldDB" id="A0A0C3DLX3"/>
<dbReference type="EMBL" id="KN822107">
    <property type="protein sequence ID" value="KIM57041.1"/>
    <property type="molecule type" value="Genomic_DNA"/>
</dbReference>
<evidence type="ECO:0000313" key="1">
    <source>
        <dbReference type="EMBL" id="KIM51758.1"/>
    </source>
</evidence>
<reference evidence="2 3" key="1">
    <citation type="submission" date="2014-04" db="EMBL/GenBank/DDBJ databases">
        <authorList>
            <consortium name="DOE Joint Genome Institute"/>
            <person name="Kuo A."/>
            <person name="Kohler A."/>
            <person name="Nagy L.G."/>
            <person name="Floudas D."/>
            <person name="Copeland A."/>
            <person name="Barry K.W."/>
            <person name="Cichocki N."/>
            <person name="Veneault-Fourrey C."/>
            <person name="LaButti K."/>
            <person name="Lindquist E.A."/>
            <person name="Lipzen A."/>
            <person name="Lundell T."/>
            <person name="Morin E."/>
            <person name="Murat C."/>
            <person name="Sun H."/>
            <person name="Tunlid A."/>
            <person name="Henrissat B."/>
            <person name="Grigoriev I.V."/>
            <person name="Hibbett D.S."/>
            <person name="Martin F."/>
            <person name="Nordberg H.P."/>
            <person name="Cantor M.N."/>
            <person name="Hua S.X."/>
        </authorList>
    </citation>
    <scope>NUCLEOTIDE SEQUENCE [LARGE SCALE GENOMIC DNA]</scope>
    <source>
        <strain evidence="2 3">Foug A</strain>
    </source>
</reference>